<reference evidence="3" key="1">
    <citation type="submission" date="2025-08" db="UniProtKB">
        <authorList>
            <consortium name="RefSeq"/>
        </authorList>
    </citation>
    <scope>IDENTIFICATION</scope>
</reference>
<evidence type="ECO:0000256" key="1">
    <source>
        <dbReference type="SAM" id="Coils"/>
    </source>
</evidence>
<gene>
    <name evidence="3" type="primary">si:zfos-1056e6.1</name>
</gene>
<proteinExistence type="predicted"/>
<dbReference type="AlphaFoldDB" id="A0A8M1HC33"/>
<name>A0A8M1HC33_BETSP</name>
<dbReference type="Proteomes" id="UP000515150">
    <property type="component" value="Chromosome 3"/>
</dbReference>
<dbReference type="KEGG" id="bspl:121202130"/>
<dbReference type="GeneID" id="121202130"/>
<accession>A0A8M1HC33</accession>
<protein>
    <submittedName>
        <fullName evidence="3">Uncharacterized protein si:zfos-1056e6.1 isoform X1</fullName>
    </submittedName>
</protein>
<sequence length="182" mass="21062">MEMSDLTLDEAPAVSKIWMVLRRLDRNDDRVVALREASIPAAADVTTTIQIITSTFGINSSDVAFKMRNQRGCLIPLNGSIRANSKHTPYVLEVARFFQHVRPQRRTIPMTVINKTMKTRLQSIDRRIQRLEELLPQINLRRDDRLNQDIECLSQKLRFLQNRMQVADAHSWKGALTRAPLW</sequence>
<organism evidence="2 3">
    <name type="scientific">Betta splendens</name>
    <name type="common">Siamese fighting fish</name>
    <dbReference type="NCBI Taxonomy" id="158456"/>
    <lineage>
        <taxon>Eukaryota</taxon>
        <taxon>Metazoa</taxon>
        <taxon>Chordata</taxon>
        <taxon>Craniata</taxon>
        <taxon>Vertebrata</taxon>
        <taxon>Euteleostomi</taxon>
        <taxon>Actinopterygii</taxon>
        <taxon>Neopterygii</taxon>
        <taxon>Teleostei</taxon>
        <taxon>Neoteleostei</taxon>
        <taxon>Acanthomorphata</taxon>
        <taxon>Anabantaria</taxon>
        <taxon>Anabantiformes</taxon>
        <taxon>Anabantoidei</taxon>
        <taxon>Osphronemidae</taxon>
        <taxon>Betta</taxon>
    </lineage>
</organism>
<dbReference type="OrthoDB" id="7659889at2759"/>
<dbReference type="RefSeq" id="XP_040926016.1">
    <property type="nucleotide sequence ID" value="XM_041070082.2"/>
</dbReference>
<keyword evidence="1" id="KW-0175">Coiled coil</keyword>
<keyword evidence="2" id="KW-1185">Reference proteome</keyword>
<evidence type="ECO:0000313" key="3">
    <source>
        <dbReference type="RefSeq" id="XP_040926016.1"/>
    </source>
</evidence>
<feature type="coiled-coil region" evidence="1">
    <location>
        <begin position="114"/>
        <end position="170"/>
    </location>
</feature>
<evidence type="ECO:0000313" key="2">
    <source>
        <dbReference type="Proteomes" id="UP000515150"/>
    </source>
</evidence>